<dbReference type="GO" id="GO:0003968">
    <property type="term" value="F:RNA-directed RNA polymerase activity"/>
    <property type="evidence" value="ECO:0007669"/>
    <property type="project" value="UniProtKB-KW"/>
</dbReference>
<reference evidence="1" key="1">
    <citation type="submission" date="2023-06" db="EMBL/GenBank/DDBJ databases">
        <title>Mycovirome of Diapothe helianthi and D. gulyae, causal agents of Phomopsis stem canker of sunflower, sheds light on interspecieces transmission.</title>
        <authorList>
            <person name="Wu C.-F."/>
            <person name="Zellner W."/>
            <person name="Kontz B."/>
            <person name="Kashyap R."/>
            <person name="Mathew F."/>
            <person name="Marzano S.-Y.L."/>
        </authorList>
    </citation>
    <scope>NUCLEOTIDE SEQUENCE</scope>
    <source>
        <strain evidence="1">DhJ10</strain>
    </source>
</reference>
<proteinExistence type="predicted"/>
<protein>
    <submittedName>
        <fullName evidence="1">RNA-dependent RNA polymerase</fullName>
    </submittedName>
</protein>
<accession>A0AA96HA17</accession>
<organism evidence="1">
    <name type="scientific">Diaporthe helianthi qinvirus 1</name>
    <dbReference type="NCBI Taxonomy" id="3077441"/>
    <lineage>
        <taxon>Viruses</taxon>
        <taxon>Riboviria</taxon>
        <taxon>Orthornavirae</taxon>
        <taxon>Negarnaviricota</taxon>
        <taxon>Haploviricotina</taxon>
        <taxon>Chunqiuviricetes</taxon>
        <taxon>Muvirales</taxon>
        <taxon>Qinviridae</taxon>
    </lineage>
</organism>
<keyword evidence="1" id="KW-0696">RNA-directed RNA polymerase</keyword>
<keyword evidence="1" id="KW-0548">Nucleotidyltransferase</keyword>
<evidence type="ECO:0000313" key="1">
    <source>
        <dbReference type="EMBL" id="WNM95049.1"/>
    </source>
</evidence>
<keyword evidence="1" id="KW-0808">Transferase</keyword>
<sequence>MARVYERPRYLNQVRNKLLALATKSGYWKFRHDLSQILALDSEENVAMFIDYEDIAHSILTYEPYEDAKLGVDTPLVDYLTDAEIGNIIRSRTIKTEVAAYNFTKDLLDTYNHLQPTKVLTDEQAMFSIMWFAYNCKTLVLESRASQVARSAARSLMVHQAIGQKIGPGNINNCLAGSAACKPIPQSALIADAWQTAGENLEFRAQPMWVKYCRLWALGLTRLRPRARDMVEKVHIRNAWERHEFHPFDDIYDRSYYKAYNYSGIIVLYIEKTMHIIDSATCSYLRTAFTARRNAYWAFSMYRISGVPTAIDYSAEYQRCEAWIARSLEDPVSARYLARHMHLTFTLWLNSACEEGAPVYCGHLERAASLQAEILEYYPHNLRWWDLINSLGVNDRAKGEFLKLYHLLPPPDIDQVLLHDTILETTSNANPVDTEAVDEFIKFCKSYDLVRHLSKRRRVPRYATDADYTPNDSQWWTRSLSGNLTMPPKEDWGRAWIQGEYPFDHSSDFHVLDAKDATRIVADSSLYMDRSRHGELTNVMSNELLSAIFHGSVLSNGMTMPDWRKRVANLELDGSDEAIAAEAGKAENTKPGTKVRETLSACDTVREILSEVDHAIRSLASVTPGVSIRVDQVTHKRKFQRMAHAISSDDVRFAFATSADVSGWSPRLPRELFYKWQEYALTMTTCENPTAHFELWRRLHLFVDRRGVKKISPVTGGNMQGWPATSDTTMHAHMLVKWVYMLHDAGIISNREKVFTLCLIDDAAAVMVLEGTAEECRVKAERAVKLMVDFYKSLGFIIDDIKSFFSSIKFIYLNELYADGTQVFQSCKTIMRIDRDHTRRFASLTDSISVAYGTAASACNQGADPISAYWIASWIAYKWLFQVRPDMVDLPHRSLTVFAMAPVGLNGLGIRPISAVFCTGQLDTLTWYIEVIGALCATIKDDVTTTVFEGFLTQKLATKTAQQVLLNPFGVSADTHRDASATVSRAFRDAAMSAGLAEPFASLAVTEDDPDFDAAVENVISTGRYEAALLEEVGSSMPLSFVQETMARVDKTELISFLLGGRGIGNLRRRVQLADLSNLATASDILRCTPKLGTLFMDFYDDEEVGSFGLASAMRDESYARSGYRILNHTYPCPYGLWAFAGDIDLESPRAERLTTASFNMNRLRFTAGSATRNMYDSGPVGNAIGFKGYRTAKSSIENDVRVQLYNPVRKKIAAGCTALRWAQAMGAHYRGLQQLFLRSWSDTADPSIIEVMGAETQAAVKRISLRHVKTNHMITCMPNTQSSVVINTRAITRAQAGTSHMYDIMAAINALRTSMLIEAATRLPSGVQQFAYGFSYKRSSESTLAVPPPDTVTFDAALIQSVRPFTEIKCELQSSARIVTSSDAMRLVQQTYLDAGLRAADVAMADMIEANELPEGALRTGGGEVAADVNVLTMQDMTGSALNARSAWYISGGRRRADDAGLVIAGEATQQTSVGTLFPNATNEELVRFSARRNMDTRAIELVESNSSMAAMLSDKYRRQRVIDVASDEWLSDNVTRFTLSATQLRRIVREVDLNRGNIPSHQAVGLALAEMGVNGWRSVAVVAGEQLLHSLQSFLGTAVAINAQVASLARRLSNLKKQTDDDYSRVTIAGGRARDAARIIRAHWRLAAARYQNRADALAEQNESPDTVTSLNYRSVYAGCAAKTLTQDGRLDIGQFNRECIESTLSSLSNHLVRGGGLDAFEDAVDAGEVALVDGEATDEVVVEKITALCQLAARHANDIRPLIMIEKYTEVRGWIDSDISGSPIRLIAVGRRVRMTAASSAAVRSDMAIPVIAQSAEDLALAAIFSGMVTAGADDDDETDPYDVAPHQMMAWLADVHRSRLPYAGVELSPFYDRVTRSRAAWNAFLQNLGVDLSEFEEPMVSRFRVVTFGDDNDVGIEE</sequence>
<name>A0AA96HA17_9VIRU</name>
<dbReference type="EMBL" id="OR224983">
    <property type="protein sequence ID" value="WNM95049.1"/>
    <property type="molecule type" value="Genomic_RNA"/>
</dbReference>